<keyword evidence="3" id="KW-0547">Nucleotide-binding</keyword>
<dbReference type="InterPro" id="IPR050494">
    <property type="entry name" value="Ser_Thr_dual-spec_kinase"/>
</dbReference>
<evidence type="ECO:0000259" key="8">
    <source>
        <dbReference type="PROSITE" id="PS50011"/>
    </source>
</evidence>
<protein>
    <submittedName>
        <fullName evidence="9">Kinase domain protein</fullName>
    </submittedName>
</protein>
<evidence type="ECO:0000256" key="6">
    <source>
        <dbReference type="SAM" id="Coils"/>
    </source>
</evidence>
<dbReference type="Gene3D" id="1.10.510.10">
    <property type="entry name" value="Transferase(Phosphotransferase) domain 1"/>
    <property type="match status" value="1"/>
</dbReference>
<evidence type="ECO:0000256" key="7">
    <source>
        <dbReference type="SAM" id="MobiDB-lite"/>
    </source>
</evidence>
<feature type="domain" description="Protein kinase" evidence="8">
    <location>
        <begin position="193"/>
        <end position="515"/>
    </location>
</feature>
<evidence type="ECO:0000256" key="1">
    <source>
        <dbReference type="ARBA" id="ARBA00022527"/>
    </source>
</evidence>
<dbReference type="GeneID" id="7840261"/>
<gene>
    <name evidence="9" type="ORF">TTHERM_01027560</name>
</gene>
<dbReference type="GO" id="GO:0005524">
    <property type="term" value="F:ATP binding"/>
    <property type="evidence" value="ECO:0007669"/>
    <property type="project" value="UniProtKB-KW"/>
</dbReference>
<dbReference type="EMBL" id="GG662566">
    <property type="protein sequence ID" value="EAR83030.2"/>
    <property type="molecule type" value="Genomic_DNA"/>
</dbReference>
<evidence type="ECO:0000313" key="9">
    <source>
        <dbReference type="EMBL" id="EAR83030.2"/>
    </source>
</evidence>
<keyword evidence="5" id="KW-0067">ATP-binding</keyword>
<accession>Q22CM2</accession>
<dbReference type="HOGENOM" id="CLU_589885_0_0_1"/>
<dbReference type="eggNOG" id="KOG0671">
    <property type="taxonomic scope" value="Eukaryota"/>
</dbReference>
<proteinExistence type="predicted"/>
<keyword evidence="10" id="KW-1185">Reference proteome</keyword>
<feature type="compositionally biased region" description="Low complexity" evidence="7">
    <location>
        <begin position="84"/>
        <end position="97"/>
    </location>
</feature>
<evidence type="ECO:0000256" key="4">
    <source>
        <dbReference type="ARBA" id="ARBA00022777"/>
    </source>
</evidence>
<name>Q22CM2_TETTS</name>
<dbReference type="PROSITE" id="PS50011">
    <property type="entry name" value="PROTEIN_KINASE_DOM"/>
    <property type="match status" value="1"/>
</dbReference>
<evidence type="ECO:0000256" key="2">
    <source>
        <dbReference type="ARBA" id="ARBA00022679"/>
    </source>
</evidence>
<dbReference type="RefSeq" id="XP_001030693.2">
    <property type="nucleotide sequence ID" value="XM_001030693.2"/>
</dbReference>
<organism evidence="9 10">
    <name type="scientific">Tetrahymena thermophila (strain SB210)</name>
    <dbReference type="NCBI Taxonomy" id="312017"/>
    <lineage>
        <taxon>Eukaryota</taxon>
        <taxon>Sar</taxon>
        <taxon>Alveolata</taxon>
        <taxon>Ciliophora</taxon>
        <taxon>Intramacronucleata</taxon>
        <taxon>Oligohymenophorea</taxon>
        <taxon>Hymenostomatida</taxon>
        <taxon>Tetrahymenina</taxon>
        <taxon>Tetrahymenidae</taxon>
        <taxon>Tetrahymena</taxon>
    </lineage>
</organism>
<dbReference type="InterPro" id="IPR000719">
    <property type="entry name" value="Prot_kinase_dom"/>
</dbReference>
<evidence type="ECO:0000313" key="10">
    <source>
        <dbReference type="Proteomes" id="UP000009168"/>
    </source>
</evidence>
<evidence type="ECO:0000256" key="5">
    <source>
        <dbReference type="ARBA" id="ARBA00022840"/>
    </source>
</evidence>
<keyword evidence="2" id="KW-0808">Transferase</keyword>
<dbReference type="AlphaFoldDB" id="Q22CM2"/>
<reference evidence="10" key="1">
    <citation type="journal article" date="2006" name="PLoS Biol.">
        <title>Macronuclear genome sequence of the ciliate Tetrahymena thermophila, a model eukaryote.</title>
        <authorList>
            <person name="Eisen J.A."/>
            <person name="Coyne R.S."/>
            <person name="Wu M."/>
            <person name="Wu D."/>
            <person name="Thiagarajan M."/>
            <person name="Wortman J.R."/>
            <person name="Badger J.H."/>
            <person name="Ren Q."/>
            <person name="Amedeo P."/>
            <person name="Jones K.M."/>
            <person name="Tallon L.J."/>
            <person name="Delcher A.L."/>
            <person name="Salzberg S.L."/>
            <person name="Silva J.C."/>
            <person name="Haas B.J."/>
            <person name="Majoros W.H."/>
            <person name="Farzad M."/>
            <person name="Carlton J.M."/>
            <person name="Smith R.K. Jr."/>
            <person name="Garg J."/>
            <person name="Pearlman R.E."/>
            <person name="Karrer K.M."/>
            <person name="Sun L."/>
            <person name="Manning G."/>
            <person name="Elde N.C."/>
            <person name="Turkewitz A.P."/>
            <person name="Asai D.J."/>
            <person name="Wilkes D.E."/>
            <person name="Wang Y."/>
            <person name="Cai H."/>
            <person name="Collins K."/>
            <person name="Stewart B.A."/>
            <person name="Lee S.R."/>
            <person name="Wilamowska K."/>
            <person name="Weinberg Z."/>
            <person name="Ruzzo W.L."/>
            <person name="Wloga D."/>
            <person name="Gaertig J."/>
            <person name="Frankel J."/>
            <person name="Tsao C.-C."/>
            <person name="Gorovsky M.A."/>
            <person name="Keeling P.J."/>
            <person name="Waller R.F."/>
            <person name="Patron N.J."/>
            <person name="Cherry J.M."/>
            <person name="Stover N.A."/>
            <person name="Krieger C.J."/>
            <person name="del Toro C."/>
            <person name="Ryder H.F."/>
            <person name="Williamson S.C."/>
            <person name="Barbeau R.A."/>
            <person name="Hamilton E.P."/>
            <person name="Orias E."/>
        </authorList>
    </citation>
    <scope>NUCLEOTIDE SEQUENCE [LARGE SCALE GENOMIC DNA]</scope>
    <source>
        <strain evidence="10">SB210</strain>
    </source>
</reference>
<dbReference type="KEGG" id="tet:TTHERM_01027560"/>
<dbReference type="SMART" id="SM00220">
    <property type="entry name" value="S_TKc"/>
    <property type="match status" value="1"/>
</dbReference>
<dbReference type="Proteomes" id="UP000009168">
    <property type="component" value="Unassembled WGS sequence"/>
</dbReference>
<dbReference type="OrthoDB" id="5979581at2759"/>
<dbReference type="SUPFAM" id="SSF56112">
    <property type="entry name" value="Protein kinase-like (PK-like)"/>
    <property type="match status" value="1"/>
</dbReference>
<dbReference type="Pfam" id="PF00069">
    <property type="entry name" value="Pkinase"/>
    <property type="match status" value="1"/>
</dbReference>
<keyword evidence="4 9" id="KW-0418">Kinase</keyword>
<dbReference type="InterPro" id="IPR011009">
    <property type="entry name" value="Kinase-like_dom_sf"/>
</dbReference>
<feature type="coiled-coil region" evidence="6">
    <location>
        <begin position="458"/>
        <end position="485"/>
    </location>
</feature>
<evidence type="ECO:0000256" key="3">
    <source>
        <dbReference type="ARBA" id="ARBA00022741"/>
    </source>
</evidence>
<feature type="region of interest" description="Disordered" evidence="7">
    <location>
        <begin position="84"/>
        <end position="107"/>
    </location>
</feature>
<dbReference type="InParanoid" id="Q22CM2"/>
<dbReference type="GO" id="GO:0004674">
    <property type="term" value="F:protein serine/threonine kinase activity"/>
    <property type="evidence" value="ECO:0007669"/>
    <property type="project" value="UniProtKB-KW"/>
</dbReference>
<keyword evidence="6" id="KW-0175">Coiled coil</keyword>
<sequence>MISDLLNHNQKNKILIDQIIKHKINSKVASEYFTLNNSGQFLMEGLQKSTQNQQSNNEKENTLPLQQQKIDNQQKSYQQLFQASSQQEQRQSFKQSQNKIPLKASEQLPKKEQKITNFKGNRENFSKVNEMDPSMEENQLVNTFNTECPLSSERFIQNSCSSHNYQKIFIPVILENKFNSSQVKAGSYIVDLYKIESLEIQNDIFSVYTGISLNQESKNEQVTIKIYEPSFNLGLKEITNYLHLYEFNLSFHQSGICKMRDFFYYRNKLFVVTDYIGKNILNINKRFLSLNSIKTIMQKAFKIVENLYNLSIIHLNLTPQTINYYFTKQTINICISDFEHSQQIETSYTCNFDNFEYGDLRYQAPEIILGIEYTTKSDVWSLGCIMYELLTGETLFKTQDKKEIIFIIKKVFENEDDEDGCLNNDGSILNNKYIESFQTSVFMDQNNLSRDMQLSSSNHSATKKIHELNEKILEIKQNFNLLRESSLLYDFLRYLLSPNPEQRPSLEEALQHVWIQDK</sequence>
<dbReference type="PANTHER" id="PTHR24058">
    <property type="entry name" value="DUAL SPECIFICITY PROTEIN KINASE"/>
    <property type="match status" value="1"/>
</dbReference>
<keyword evidence="1" id="KW-0723">Serine/threonine-protein kinase</keyword>
<dbReference type="STRING" id="312017.Q22CM2"/>